<dbReference type="SUPFAM" id="SSF53383">
    <property type="entry name" value="PLP-dependent transferases"/>
    <property type="match status" value="1"/>
</dbReference>
<dbReference type="Proteomes" id="UP000595857">
    <property type="component" value="Chromosome"/>
</dbReference>
<dbReference type="EC" id="2.6.1.-" evidence="7"/>
<dbReference type="InterPro" id="IPR015422">
    <property type="entry name" value="PyrdxlP-dep_Trfase_small"/>
</dbReference>
<dbReference type="InterPro" id="IPR050596">
    <property type="entry name" value="AspAT/PAT-like"/>
</dbReference>
<dbReference type="PANTHER" id="PTHR46383:SF1">
    <property type="entry name" value="ASPARTATE AMINOTRANSFERASE"/>
    <property type="match status" value="1"/>
</dbReference>
<gene>
    <name evidence="9" type="ORF">JI748_02575</name>
</gene>
<dbReference type="Pfam" id="PF00155">
    <property type="entry name" value="Aminotran_1_2"/>
    <property type="match status" value="1"/>
</dbReference>
<dbReference type="Gene3D" id="3.40.640.10">
    <property type="entry name" value="Type I PLP-dependent aspartate aminotransferase-like (Major domain)"/>
    <property type="match status" value="1"/>
</dbReference>
<evidence type="ECO:0000256" key="4">
    <source>
        <dbReference type="ARBA" id="ARBA00022679"/>
    </source>
</evidence>
<keyword evidence="5" id="KW-0663">Pyridoxal phosphate</keyword>
<protein>
    <recommendedName>
        <fullName evidence="7">Aminotransferase</fullName>
        <ecNumber evidence="7">2.6.1.-</ecNumber>
    </recommendedName>
</protein>
<evidence type="ECO:0000313" key="9">
    <source>
        <dbReference type="EMBL" id="QQR39919.1"/>
    </source>
</evidence>
<keyword evidence="3 7" id="KW-0032">Aminotransferase</keyword>
<dbReference type="InterPro" id="IPR004838">
    <property type="entry name" value="NHTrfase_class1_PyrdxlP-BS"/>
</dbReference>
<evidence type="ECO:0000256" key="7">
    <source>
        <dbReference type="RuleBase" id="RU000481"/>
    </source>
</evidence>
<evidence type="ECO:0000256" key="2">
    <source>
        <dbReference type="ARBA" id="ARBA00007441"/>
    </source>
</evidence>
<dbReference type="InterPro" id="IPR015424">
    <property type="entry name" value="PyrdxlP-dep_Trfase"/>
</dbReference>
<dbReference type="PROSITE" id="PS00105">
    <property type="entry name" value="AA_TRANSFER_CLASS_1"/>
    <property type="match status" value="1"/>
</dbReference>
<feature type="domain" description="Aminotransferase class I/classII large" evidence="8">
    <location>
        <begin position="32"/>
        <end position="392"/>
    </location>
</feature>
<dbReference type="InterPro" id="IPR015421">
    <property type="entry name" value="PyrdxlP-dep_Trfase_major"/>
</dbReference>
<evidence type="ECO:0000256" key="6">
    <source>
        <dbReference type="ARBA" id="ARBA00049185"/>
    </source>
</evidence>
<evidence type="ECO:0000256" key="5">
    <source>
        <dbReference type="ARBA" id="ARBA00022898"/>
    </source>
</evidence>
<name>A0ABX7C6N9_9HYPH</name>
<comment type="similarity">
    <text evidence="2 7">Belongs to the class-I pyridoxal-phosphate-dependent aminotransferase family.</text>
</comment>
<dbReference type="Gene3D" id="3.90.1150.10">
    <property type="entry name" value="Aspartate Aminotransferase, domain 1"/>
    <property type="match status" value="1"/>
</dbReference>
<evidence type="ECO:0000256" key="3">
    <source>
        <dbReference type="ARBA" id="ARBA00022576"/>
    </source>
</evidence>
<sequence length="400" mass="42845">MAFLSDALSRVAPSATVAISQKARVLAAEGRDIIALSAGEPDFDTPQHVRDAAVRAMNEGKTRYTNVDGIAELKDAVAQKFRRDNGLDVSAADCFVSSGGKQIIFNALMATLNPGDEVVVPVPYWVSYPEIVRLCGAEPVFAVADASTGFKLSPEALERAITPATKWLILNTPSNPTGAAYTAAELRGLADVLLRNPYVHILTDDIYEVLVYDGGTFATIAQVEPALQPRTLTMNGVSKSHAMTGWRIGYCTGPRPLLAAMTKLQGQSTSNPTSISQWAAVEALNGPQDFLKDWLQVFQARRDLVVSGLNANTGLDCLTPEGAFYVFPSCQRLLGKTSAGGTTLTTDEDFVMALLEETGVALVHGTAFGLPGHFRLSYAASNRELEEAVRRIQTFCAGIS</sequence>
<comment type="cofactor">
    <cofactor evidence="1 7">
        <name>pyridoxal 5'-phosphate</name>
        <dbReference type="ChEBI" id="CHEBI:597326"/>
    </cofactor>
</comment>
<reference evidence="9 10" key="1">
    <citation type="submission" date="2021-01" db="EMBL/GenBank/DDBJ databases">
        <title>Genome seq and assembly of Devosia sp. LEGU1.</title>
        <authorList>
            <person name="Chhetri G."/>
        </authorList>
    </citation>
    <scope>NUCLEOTIDE SEQUENCE [LARGE SCALE GENOMIC DNA]</scope>
    <source>
        <strain evidence="9 10">LEGU1</strain>
    </source>
</reference>
<dbReference type="PANTHER" id="PTHR46383">
    <property type="entry name" value="ASPARTATE AMINOTRANSFERASE"/>
    <property type="match status" value="1"/>
</dbReference>
<evidence type="ECO:0000259" key="8">
    <source>
        <dbReference type="Pfam" id="PF00155"/>
    </source>
</evidence>
<dbReference type="InterPro" id="IPR004839">
    <property type="entry name" value="Aminotransferase_I/II_large"/>
</dbReference>
<dbReference type="GO" id="GO:0008483">
    <property type="term" value="F:transaminase activity"/>
    <property type="evidence" value="ECO:0007669"/>
    <property type="project" value="UniProtKB-KW"/>
</dbReference>
<comment type="catalytic activity">
    <reaction evidence="6">
        <text>L-aspartate + 2-oxoglutarate = oxaloacetate + L-glutamate</text>
        <dbReference type="Rhea" id="RHEA:21824"/>
        <dbReference type="ChEBI" id="CHEBI:16452"/>
        <dbReference type="ChEBI" id="CHEBI:16810"/>
        <dbReference type="ChEBI" id="CHEBI:29985"/>
        <dbReference type="ChEBI" id="CHEBI:29991"/>
        <dbReference type="EC" id="2.6.1.1"/>
    </reaction>
</comment>
<accession>A0ABX7C6N9</accession>
<evidence type="ECO:0000256" key="1">
    <source>
        <dbReference type="ARBA" id="ARBA00001933"/>
    </source>
</evidence>
<proteinExistence type="inferred from homology"/>
<evidence type="ECO:0000313" key="10">
    <source>
        <dbReference type="Proteomes" id="UP000595857"/>
    </source>
</evidence>
<organism evidence="9 10">
    <name type="scientific">Devosia rhizoryzae</name>
    <dbReference type="NCBI Taxonomy" id="2774137"/>
    <lineage>
        <taxon>Bacteria</taxon>
        <taxon>Pseudomonadati</taxon>
        <taxon>Pseudomonadota</taxon>
        <taxon>Alphaproteobacteria</taxon>
        <taxon>Hyphomicrobiales</taxon>
        <taxon>Devosiaceae</taxon>
        <taxon>Devosia</taxon>
    </lineage>
</organism>
<keyword evidence="10" id="KW-1185">Reference proteome</keyword>
<dbReference type="CDD" id="cd00609">
    <property type="entry name" value="AAT_like"/>
    <property type="match status" value="1"/>
</dbReference>
<dbReference type="EMBL" id="CP068046">
    <property type="protein sequence ID" value="QQR39919.1"/>
    <property type="molecule type" value="Genomic_DNA"/>
</dbReference>
<dbReference type="RefSeq" id="WP_201634781.1">
    <property type="nucleotide sequence ID" value="NZ_CP068046.1"/>
</dbReference>
<keyword evidence="4 7" id="KW-0808">Transferase</keyword>